<evidence type="ECO:0000256" key="4">
    <source>
        <dbReference type="ARBA" id="ARBA00022989"/>
    </source>
</evidence>
<feature type="transmembrane region" description="Helical" evidence="10">
    <location>
        <begin position="161"/>
        <end position="186"/>
    </location>
</feature>
<dbReference type="InterPro" id="IPR014743">
    <property type="entry name" value="Cl-channel_core"/>
</dbReference>
<proteinExistence type="predicted"/>
<organism evidence="11">
    <name type="scientific">hydrothermal vent metagenome</name>
    <dbReference type="NCBI Taxonomy" id="652676"/>
    <lineage>
        <taxon>unclassified sequences</taxon>
        <taxon>metagenomes</taxon>
        <taxon>ecological metagenomes</taxon>
    </lineage>
</organism>
<feature type="non-terminal residue" evidence="11">
    <location>
        <position position="289"/>
    </location>
</feature>
<keyword evidence="4 10" id="KW-1133">Transmembrane helix</keyword>
<feature type="transmembrane region" description="Helical" evidence="10">
    <location>
        <begin position="25"/>
        <end position="47"/>
    </location>
</feature>
<dbReference type="GO" id="GO:0034707">
    <property type="term" value="C:chloride channel complex"/>
    <property type="evidence" value="ECO:0007669"/>
    <property type="project" value="UniProtKB-KW"/>
</dbReference>
<evidence type="ECO:0000256" key="8">
    <source>
        <dbReference type="ARBA" id="ARBA00023214"/>
    </source>
</evidence>
<dbReference type="InterPro" id="IPR001807">
    <property type="entry name" value="ClC"/>
</dbReference>
<evidence type="ECO:0000256" key="9">
    <source>
        <dbReference type="ARBA" id="ARBA00023303"/>
    </source>
</evidence>
<sequence>MLSNSKILFRKFLKWRYQHISNKQFIQIASAVIGLLAGLGAVVLKNITHFIQRLLEGEFIRDIHQAFYFIFPIIGLLIVLFVIKYLVKKKVGHGIPSTLYAISKQKGIMSRHQMWASLITAPLTVGFGGSVGLEGPTVATGAALGSNFARLFHLNQTTRTLLIGAAAAGAMSSIFKAPIAAIVFAVEIFSLELTLASMIPLLLASITAILTSYFFLGDDVLLHFQIQDKFILNDVLFYVFLGVVTAAISIYFSKAYFAIDDKFKQFVNPYKRLLVGGFLIGIMVYFIPP</sequence>
<comment type="subcellular location">
    <subcellularLocation>
        <location evidence="1">Membrane</location>
        <topology evidence="1">Multi-pass membrane protein</topology>
    </subcellularLocation>
</comment>
<evidence type="ECO:0000256" key="1">
    <source>
        <dbReference type="ARBA" id="ARBA00004141"/>
    </source>
</evidence>
<evidence type="ECO:0000256" key="7">
    <source>
        <dbReference type="ARBA" id="ARBA00023173"/>
    </source>
</evidence>
<evidence type="ECO:0000256" key="2">
    <source>
        <dbReference type="ARBA" id="ARBA00022448"/>
    </source>
</evidence>
<keyword evidence="7" id="KW-0869">Chloride channel</keyword>
<dbReference type="GO" id="GO:0005254">
    <property type="term" value="F:chloride channel activity"/>
    <property type="evidence" value="ECO:0007669"/>
    <property type="project" value="UniProtKB-KW"/>
</dbReference>
<keyword evidence="9" id="KW-0407">Ion channel</keyword>
<evidence type="ECO:0000256" key="6">
    <source>
        <dbReference type="ARBA" id="ARBA00023136"/>
    </source>
</evidence>
<feature type="transmembrane region" description="Helical" evidence="10">
    <location>
        <begin position="67"/>
        <end position="87"/>
    </location>
</feature>
<evidence type="ECO:0000256" key="3">
    <source>
        <dbReference type="ARBA" id="ARBA00022692"/>
    </source>
</evidence>
<protein>
    <submittedName>
        <fullName evidence="11">Putative chloride channel protein</fullName>
    </submittedName>
</protein>
<dbReference type="AlphaFoldDB" id="A0A3B0V0P2"/>
<reference evidence="11" key="1">
    <citation type="submission" date="2018-06" db="EMBL/GenBank/DDBJ databases">
        <authorList>
            <person name="Zhirakovskaya E."/>
        </authorList>
    </citation>
    <scope>NUCLEOTIDE SEQUENCE</scope>
</reference>
<evidence type="ECO:0000256" key="10">
    <source>
        <dbReference type="SAM" id="Phobius"/>
    </source>
</evidence>
<feature type="transmembrane region" description="Helical" evidence="10">
    <location>
        <begin position="269"/>
        <end position="287"/>
    </location>
</feature>
<feature type="transmembrane region" description="Helical" evidence="10">
    <location>
        <begin position="193"/>
        <end position="215"/>
    </location>
</feature>
<gene>
    <name evidence="11" type="ORF">MNBD_BACTEROID04-85</name>
</gene>
<name>A0A3B0V0P2_9ZZZZ</name>
<keyword evidence="2" id="KW-0813">Transport</keyword>
<dbReference type="SUPFAM" id="SSF81340">
    <property type="entry name" value="Clc chloride channel"/>
    <property type="match status" value="1"/>
</dbReference>
<keyword evidence="8" id="KW-0868">Chloride</keyword>
<evidence type="ECO:0000256" key="5">
    <source>
        <dbReference type="ARBA" id="ARBA00023065"/>
    </source>
</evidence>
<dbReference type="PANTHER" id="PTHR43427">
    <property type="entry name" value="CHLORIDE CHANNEL PROTEIN CLC-E"/>
    <property type="match status" value="1"/>
</dbReference>
<dbReference type="CDD" id="cd00400">
    <property type="entry name" value="Voltage_gated_ClC"/>
    <property type="match status" value="1"/>
</dbReference>
<dbReference type="PANTHER" id="PTHR43427:SF6">
    <property type="entry name" value="CHLORIDE CHANNEL PROTEIN CLC-E"/>
    <property type="match status" value="1"/>
</dbReference>
<dbReference type="Pfam" id="PF00654">
    <property type="entry name" value="Voltage_CLC"/>
    <property type="match status" value="1"/>
</dbReference>
<evidence type="ECO:0000313" key="11">
    <source>
        <dbReference type="EMBL" id="VAW25606.1"/>
    </source>
</evidence>
<accession>A0A3B0V0P2</accession>
<keyword evidence="6 10" id="KW-0472">Membrane</keyword>
<feature type="transmembrane region" description="Helical" evidence="10">
    <location>
        <begin position="235"/>
        <end position="257"/>
    </location>
</feature>
<dbReference type="InterPro" id="IPR050368">
    <property type="entry name" value="ClC-type_chloride_channel"/>
</dbReference>
<keyword evidence="3 10" id="KW-0812">Transmembrane</keyword>
<keyword evidence="5" id="KW-0406">Ion transport</keyword>
<feature type="transmembrane region" description="Helical" evidence="10">
    <location>
        <begin position="114"/>
        <end position="133"/>
    </location>
</feature>
<dbReference type="EMBL" id="UOER01000462">
    <property type="protein sequence ID" value="VAW25606.1"/>
    <property type="molecule type" value="Genomic_DNA"/>
</dbReference>
<dbReference type="Gene3D" id="1.10.3080.10">
    <property type="entry name" value="Clc chloride channel"/>
    <property type="match status" value="1"/>
</dbReference>
<dbReference type="PRINTS" id="PR00762">
    <property type="entry name" value="CLCHANNEL"/>
</dbReference>